<dbReference type="InterPro" id="IPR018087">
    <property type="entry name" value="Glyco_hydro_5_CS"/>
</dbReference>
<dbReference type="GO" id="GO:0004553">
    <property type="term" value="F:hydrolase activity, hydrolyzing O-glycosyl compounds"/>
    <property type="evidence" value="ECO:0007669"/>
    <property type="project" value="InterPro"/>
</dbReference>
<dbReference type="InterPro" id="IPR001547">
    <property type="entry name" value="Glyco_hydro_5"/>
</dbReference>
<gene>
    <name evidence="5" type="ORF">MBESOW_P4256</name>
</gene>
<dbReference type="PANTHER" id="PTHR34142">
    <property type="entry name" value="ENDO-BETA-1,4-GLUCANASE A"/>
    <property type="match status" value="1"/>
</dbReference>
<protein>
    <submittedName>
        <fullName evidence="5">Endoglucanase</fullName>
    </submittedName>
</protein>
<organism evidence="5 6">
    <name type="scientific">Sphingobium xenophagum</name>
    <dbReference type="NCBI Taxonomy" id="121428"/>
    <lineage>
        <taxon>Bacteria</taxon>
        <taxon>Pseudomonadati</taxon>
        <taxon>Pseudomonadota</taxon>
        <taxon>Alphaproteobacteria</taxon>
        <taxon>Sphingomonadales</taxon>
        <taxon>Sphingomonadaceae</taxon>
        <taxon>Sphingobium</taxon>
    </lineage>
</organism>
<dbReference type="Proteomes" id="UP000290975">
    <property type="component" value="Unassembled WGS sequence"/>
</dbReference>
<keyword evidence="1 3" id="KW-0378">Hydrolase</keyword>
<dbReference type="AlphaFoldDB" id="A0A401J940"/>
<dbReference type="Gene3D" id="3.20.20.80">
    <property type="entry name" value="Glycosidases"/>
    <property type="match status" value="1"/>
</dbReference>
<dbReference type="InterPro" id="IPR017853">
    <property type="entry name" value="GH"/>
</dbReference>
<keyword evidence="6" id="KW-1185">Reference proteome</keyword>
<feature type="domain" description="Glycoside hydrolase family 5" evidence="4">
    <location>
        <begin position="90"/>
        <end position="333"/>
    </location>
</feature>
<comment type="caution">
    <text evidence="5">The sequence shown here is derived from an EMBL/GenBank/DDBJ whole genome shotgun (WGS) entry which is preliminary data.</text>
</comment>
<keyword evidence="2 3" id="KW-0326">Glycosidase</keyword>
<evidence type="ECO:0000259" key="4">
    <source>
        <dbReference type="Pfam" id="PF00150"/>
    </source>
</evidence>
<evidence type="ECO:0000313" key="6">
    <source>
        <dbReference type="Proteomes" id="UP000290975"/>
    </source>
</evidence>
<dbReference type="EMBL" id="BBQY01000068">
    <property type="protein sequence ID" value="GBH33094.1"/>
    <property type="molecule type" value="Genomic_DNA"/>
</dbReference>
<dbReference type="GO" id="GO:0009251">
    <property type="term" value="P:glucan catabolic process"/>
    <property type="evidence" value="ECO:0007669"/>
    <property type="project" value="TreeGrafter"/>
</dbReference>
<dbReference type="PANTHER" id="PTHR34142:SF1">
    <property type="entry name" value="GLYCOSIDE HYDROLASE FAMILY 5 DOMAIN-CONTAINING PROTEIN"/>
    <property type="match status" value="1"/>
</dbReference>
<evidence type="ECO:0000256" key="1">
    <source>
        <dbReference type="ARBA" id="ARBA00022801"/>
    </source>
</evidence>
<sequence>MGVPLRRGVVRGKDGSMRRMGRIALVACCVAATAIAYGQRGQVPGGQGDAGIHPPVEAGRQVRRGVNLSGGEFGRVPGLINKNYIYPRADEVDYFYGQGFRLFRVPFRWERLQPGLDSALSPGDIAALRKLVDHILARDAIVVLDLHNYAARSVDGQSLRMGAPGLAAPQLADVWVQLLAGLPRDERLWIGLMNEPNGIAAPEWWEIAQESVKLLRARGIRNRILVPGTSWTGAHSWIRSGNAAQAAKFVDPINNYAFEVHQYLDSDSAGIKPDCSLGAAGRLDAVIAWAQQRRVKLFLGEMAAGETPKCAIEYFAMLKSAEDSGVFIGWAAWGGGAWWGAGYPFRLTPLGWPRSRAKTPHLATLRAFMQSR</sequence>
<accession>A0A401J940</accession>
<evidence type="ECO:0000313" key="5">
    <source>
        <dbReference type="EMBL" id="GBH33094.1"/>
    </source>
</evidence>
<name>A0A401J940_SPHXE</name>
<dbReference type="SUPFAM" id="SSF51445">
    <property type="entry name" value="(Trans)glycosidases"/>
    <property type="match status" value="1"/>
</dbReference>
<dbReference type="Pfam" id="PF00150">
    <property type="entry name" value="Cellulase"/>
    <property type="match status" value="1"/>
</dbReference>
<reference evidence="5 6" key="1">
    <citation type="submission" date="2014-12" db="EMBL/GenBank/DDBJ databases">
        <title>Whole genome sequencing of Sphingobium xenophagum OW59.</title>
        <authorList>
            <person name="Ohta Y."/>
            <person name="Nishi S."/>
            <person name="Hatada Y."/>
        </authorList>
    </citation>
    <scope>NUCLEOTIDE SEQUENCE [LARGE SCALE GENOMIC DNA]</scope>
    <source>
        <strain evidence="5 6">OW59</strain>
    </source>
</reference>
<proteinExistence type="inferred from homology"/>
<evidence type="ECO:0000256" key="2">
    <source>
        <dbReference type="ARBA" id="ARBA00023295"/>
    </source>
</evidence>
<evidence type="ECO:0000256" key="3">
    <source>
        <dbReference type="RuleBase" id="RU361153"/>
    </source>
</evidence>
<dbReference type="PROSITE" id="PS00659">
    <property type="entry name" value="GLYCOSYL_HYDROL_F5"/>
    <property type="match status" value="1"/>
</dbReference>
<comment type="similarity">
    <text evidence="3">Belongs to the glycosyl hydrolase 5 (cellulase A) family.</text>
</comment>